<gene>
    <name evidence="1" type="ORF">F5876DRAFT_71409</name>
</gene>
<keyword evidence="2" id="KW-1185">Reference proteome</keyword>
<evidence type="ECO:0000313" key="1">
    <source>
        <dbReference type="EMBL" id="KAJ3815913.1"/>
    </source>
</evidence>
<name>A0ACC1UGF3_9AGAR</name>
<protein>
    <submittedName>
        <fullName evidence="1">Uncharacterized protein</fullName>
    </submittedName>
</protein>
<reference evidence="1" key="1">
    <citation type="submission" date="2022-09" db="EMBL/GenBank/DDBJ databases">
        <title>A Global Phylogenomic Analysis of the Shiitake Genus Lentinula.</title>
        <authorList>
            <consortium name="DOE Joint Genome Institute"/>
            <person name="Sierra-Patev S."/>
            <person name="Min B."/>
            <person name="Naranjo-Ortiz M."/>
            <person name="Looney B."/>
            <person name="Konkel Z."/>
            <person name="Slot J.C."/>
            <person name="Sakamoto Y."/>
            <person name="Steenwyk J.L."/>
            <person name="Rokas A."/>
            <person name="Carro J."/>
            <person name="Camarero S."/>
            <person name="Ferreira P."/>
            <person name="Molpeceres G."/>
            <person name="Ruiz-Duenas F.J."/>
            <person name="Serrano A."/>
            <person name="Henrissat B."/>
            <person name="Drula E."/>
            <person name="Hughes K.W."/>
            <person name="Mata J.L."/>
            <person name="Ishikawa N.K."/>
            <person name="Vargas-Isla R."/>
            <person name="Ushijima S."/>
            <person name="Smith C.A."/>
            <person name="Ahrendt S."/>
            <person name="Andreopoulos W."/>
            <person name="He G."/>
            <person name="Labutti K."/>
            <person name="Lipzen A."/>
            <person name="Ng V."/>
            <person name="Riley R."/>
            <person name="Sandor L."/>
            <person name="Barry K."/>
            <person name="Martinez A.T."/>
            <person name="Xiao Y."/>
            <person name="Gibbons J.G."/>
            <person name="Terashima K."/>
            <person name="Grigoriev I.V."/>
            <person name="Hibbett D.S."/>
        </authorList>
    </citation>
    <scope>NUCLEOTIDE SEQUENCE</scope>
    <source>
        <strain evidence="1">TMI1499</strain>
    </source>
</reference>
<sequence>MDNNNNNDFPLDYKDGTEDGRTDELVNSQPLQDDNTYNNRSQTVPEGDFQISQDHNHKPSSITLTASLSDPAAPASQMLQLSGALRQRAQPGRMTTKCLLLVPYSRCSLASQLTDSFSFAGGISVAPSPSIRTLSLVQ</sequence>
<proteinExistence type="predicted"/>
<organism evidence="1 2">
    <name type="scientific">Lentinula aff. lateritia</name>
    <dbReference type="NCBI Taxonomy" id="2804960"/>
    <lineage>
        <taxon>Eukaryota</taxon>
        <taxon>Fungi</taxon>
        <taxon>Dikarya</taxon>
        <taxon>Basidiomycota</taxon>
        <taxon>Agaricomycotina</taxon>
        <taxon>Agaricomycetes</taxon>
        <taxon>Agaricomycetidae</taxon>
        <taxon>Agaricales</taxon>
        <taxon>Marasmiineae</taxon>
        <taxon>Omphalotaceae</taxon>
        <taxon>Lentinula</taxon>
    </lineage>
</organism>
<dbReference type="EMBL" id="MU794944">
    <property type="protein sequence ID" value="KAJ3815913.1"/>
    <property type="molecule type" value="Genomic_DNA"/>
</dbReference>
<dbReference type="Proteomes" id="UP001163835">
    <property type="component" value="Unassembled WGS sequence"/>
</dbReference>
<comment type="caution">
    <text evidence="1">The sequence shown here is derived from an EMBL/GenBank/DDBJ whole genome shotgun (WGS) entry which is preliminary data.</text>
</comment>
<accession>A0ACC1UGF3</accession>
<evidence type="ECO:0000313" key="2">
    <source>
        <dbReference type="Proteomes" id="UP001163835"/>
    </source>
</evidence>